<proteinExistence type="predicted"/>
<name>T0GIB0_9LEPT</name>
<feature type="domain" description="Dit-like phage tail protein N-terminal" evidence="2">
    <location>
        <begin position="32"/>
        <end position="156"/>
    </location>
</feature>
<dbReference type="STRING" id="1049789.LEP1GSC050_3086"/>
<reference evidence="3" key="1">
    <citation type="submission" date="2013-05" db="EMBL/GenBank/DDBJ databases">
        <authorList>
            <person name="Harkins D.M."/>
            <person name="Durkin A.S."/>
            <person name="Brinkac L.M."/>
            <person name="Haft D.H."/>
            <person name="Selengut J.D."/>
            <person name="Sanka R."/>
            <person name="DePew J."/>
            <person name="Purushe J."/>
            <person name="Hartskeerl R.A."/>
            <person name="Ahmed A."/>
            <person name="van der Linden H."/>
            <person name="Goris M.G.A."/>
            <person name="Vinetz J.M."/>
            <person name="Sutton G.G."/>
            <person name="Nierman W.C."/>
            <person name="Fouts D.E."/>
        </authorList>
    </citation>
    <scope>NUCLEOTIDE SEQUENCE [LARGE SCALE GENOMIC DNA]</scope>
    <source>
        <strain evidence="3">5399</strain>
    </source>
</reference>
<gene>
    <name evidence="3" type="ORF">LEP1GSC050_3086</name>
</gene>
<protein>
    <recommendedName>
        <fullName evidence="2">Dit-like phage tail protein N-terminal domain-containing protein</fullName>
    </recommendedName>
</protein>
<evidence type="ECO:0000313" key="4">
    <source>
        <dbReference type="Proteomes" id="UP000015454"/>
    </source>
</evidence>
<dbReference type="RefSeq" id="WP_010571248.1">
    <property type="nucleotide sequence ID" value="NZ_AHMO02000008.1"/>
</dbReference>
<organism evidence="3 4">
    <name type="scientific">Leptospira broomii serovar Hurstbridge str. 5399</name>
    <dbReference type="NCBI Taxonomy" id="1049789"/>
    <lineage>
        <taxon>Bacteria</taxon>
        <taxon>Pseudomonadati</taxon>
        <taxon>Spirochaetota</taxon>
        <taxon>Spirochaetia</taxon>
        <taxon>Leptospirales</taxon>
        <taxon>Leptospiraceae</taxon>
        <taxon>Leptospira</taxon>
    </lineage>
</organism>
<comment type="caution">
    <text evidence="3">The sequence shown here is derived from an EMBL/GenBank/DDBJ whole genome shotgun (WGS) entry which is preliminary data.</text>
</comment>
<dbReference type="Pfam" id="PF21821">
    <property type="entry name" value="Dit_like"/>
    <property type="match status" value="1"/>
</dbReference>
<evidence type="ECO:0000259" key="2">
    <source>
        <dbReference type="Pfam" id="PF21821"/>
    </source>
</evidence>
<dbReference type="Proteomes" id="UP000015454">
    <property type="component" value="Unassembled WGS sequence"/>
</dbReference>
<sequence length="190" mass="20551">MLPSASSIYQSALTSGKTFLSSASNGQDQVIFDSTITVSKEVSGKGTNHAIEKGADITDHINYEPLTMHLTAIITDSDYLPFFHLRGKVADRLAMLETWMMSKEILNYSVYDYGIIKNVFIESYKEDSTIDTGDGRQIELTLKQIIIVDSKSQDIPLRNGVTKKGPSQSSTTSTTGNAGASKPVCSSVGG</sequence>
<keyword evidence="4" id="KW-1185">Reference proteome</keyword>
<accession>T0GIB0</accession>
<dbReference type="OrthoDB" id="329887at2"/>
<evidence type="ECO:0000256" key="1">
    <source>
        <dbReference type="SAM" id="MobiDB-lite"/>
    </source>
</evidence>
<dbReference type="AlphaFoldDB" id="T0GIB0"/>
<dbReference type="InterPro" id="IPR048494">
    <property type="entry name" value="Dit-like_N"/>
</dbReference>
<dbReference type="EMBL" id="AHMO02000008">
    <property type="protein sequence ID" value="EQA45128.1"/>
    <property type="molecule type" value="Genomic_DNA"/>
</dbReference>
<evidence type="ECO:0000313" key="3">
    <source>
        <dbReference type="EMBL" id="EQA45128.1"/>
    </source>
</evidence>
<feature type="region of interest" description="Disordered" evidence="1">
    <location>
        <begin position="157"/>
        <end position="190"/>
    </location>
</feature>